<organism evidence="2 3">
    <name type="scientific">Colletotrichum musicola</name>
    <dbReference type="NCBI Taxonomy" id="2175873"/>
    <lineage>
        <taxon>Eukaryota</taxon>
        <taxon>Fungi</taxon>
        <taxon>Dikarya</taxon>
        <taxon>Ascomycota</taxon>
        <taxon>Pezizomycotina</taxon>
        <taxon>Sordariomycetes</taxon>
        <taxon>Hypocreomycetidae</taxon>
        <taxon>Glomerellales</taxon>
        <taxon>Glomerellaceae</taxon>
        <taxon>Colletotrichum</taxon>
        <taxon>Colletotrichum orchidearum species complex</taxon>
    </lineage>
</organism>
<proteinExistence type="predicted"/>
<name>A0A8H6KYC5_9PEZI</name>
<evidence type="ECO:0000313" key="2">
    <source>
        <dbReference type="EMBL" id="KAF6839533.1"/>
    </source>
</evidence>
<keyword evidence="3" id="KW-1185">Reference proteome</keyword>
<accession>A0A8H6KYC5</accession>
<dbReference type="EMBL" id="WIGM01000112">
    <property type="protein sequence ID" value="KAF6839533.1"/>
    <property type="molecule type" value="Genomic_DNA"/>
</dbReference>
<protein>
    <submittedName>
        <fullName evidence="2">Uncharacterized protein</fullName>
    </submittedName>
</protein>
<evidence type="ECO:0000256" key="1">
    <source>
        <dbReference type="SAM" id="MobiDB-lite"/>
    </source>
</evidence>
<gene>
    <name evidence="2" type="ORF">CMUS01_04243</name>
</gene>
<evidence type="ECO:0000313" key="3">
    <source>
        <dbReference type="Proteomes" id="UP000639643"/>
    </source>
</evidence>
<comment type="caution">
    <text evidence="2">The sequence shown here is derived from an EMBL/GenBank/DDBJ whole genome shotgun (WGS) entry which is preliminary data.</text>
</comment>
<feature type="region of interest" description="Disordered" evidence="1">
    <location>
        <begin position="40"/>
        <end position="71"/>
    </location>
</feature>
<reference evidence="2" key="1">
    <citation type="journal article" date="2020" name="Phytopathology">
        <title>Genome Sequence Resources of Colletotrichum truncatum, C. plurivorum, C. musicola, and C. sojae: Four Species Pathogenic to Soybean (Glycine max).</title>
        <authorList>
            <person name="Rogerio F."/>
            <person name="Boufleur T.R."/>
            <person name="Ciampi-Guillardi M."/>
            <person name="Sukno S.A."/>
            <person name="Thon M.R."/>
            <person name="Massola Junior N.S."/>
            <person name="Baroncelli R."/>
        </authorList>
    </citation>
    <scope>NUCLEOTIDE SEQUENCE</scope>
    <source>
        <strain evidence="2">LFN0074</strain>
    </source>
</reference>
<dbReference type="Proteomes" id="UP000639643">
    <property type="component" value="Unassembled WGS sequence"/>
</dbReference>
<dbReference type="AlphaFoldDB" id="A0A8H6KYC5"/>
<sequence length="90" mass="10050">MPLLKDSLSRTIRGHRCYGHTQDQGREFCAHELTALKGGRQTWTPGTLPGARGRSGEEAGSVISKESTQPSRDRIKWRNGLRLDGFVSWV</sequence>